<sequence length="92" mass="10594">MKDIFRSLFLISLTVVFGWFSTTVITLITTIFQTTVTRLQMSMLTGLFVNMACASNFFVYYALSKEYRGIFNEHLHIHRLEKLTPKCFGGGK</sequence>
<dbReference type="Pfam" id="PF10320">
    <property type="entry name" value="7TM_GPCR_Srsx"/>
    <property type="match status" value="1"/>
</dbReference>
<evidence type="ECO:0000313" key="2">
    <source>
        <dbReference type="EMBL" id="KIH48151.1"/>
    </source>
</evidence>
<dbReference type="InterPro" id="IPR019424">
    <property type="entry name" value="7TM_GPCR_Srsx"/>
</dbReference>
<protein>
    <recommendedName>
        <fullName evidence="4">G-protein coupled receptors family 1 profile domain-containing protein</fullName>
    </recommendedName>
</protein>
<dbReference type="PANTHER" id="PTHR23360">
    <property type="entry name" value="G-PROTEIN COUPLED RECEPTORS FAMILY 1 PROFILE DOMAIN-CONTAINING PROTEIN-RELATED"/>
    <property type="match status" value="1"/>
</dbReference>
<keyword evidence="1" id="KW-1133">Transmembrane helix</keyword>
<dbReference type="Proteomes" id="UP000054047">
    <property type="component" value="Unassembled WGS sequence"/>
</dbReference>
<keyword evidence="1" id="KW-0812">Transmembrane</keyword>
<feature type="transmembrane region" description="Helical" evidence="1">
    <location>
        <begin position="7"/>
        <end position="32"/>
    </location>
</feature>
<organism evidence="2 3">
    <name type="scientific">Ancylostoma duodenale</name>
    <dbReference type="NCBI Taxonomy" id="51022"/>
    <lineage>
        <taxon>Eukaryota</taxon>
        <taxon>Metazoa</taxon>
        <taxon>Ecdysozoa</taxon>
        <taxon>Nematoda</taxon>
        <taxon>Chromadorea</taxon>
        <taxon>Rhabditida</taxon>
        <taxon>Rhabditina</taxon>
        <taxon>Rhabditomorpha</taxon>
        <taxon>Strongyloidea</taxon>
        <taxon>Ancylostomatidae</taxon>
        <taxon>Ancylostomatinae</taxon>
        <taxon>Ancylostoma</taxon>
    </lineage>
</organism>
<dbReference type="SUPFAM" id="SSF81321">
    <property type="entry name" value="Family A G protein-coupled receptor-like"/>
    <property type="match status" value="1"/>
</dbReference>
<dbReference type="PANTHER" id="PTHR23360:SF5">
    <property type="entry name" value="G-PROTEIN COUPLED RECEPTORS FAMILY 1 PROFILE DOMAIN-CONTAINING PROTEIN"/>
    <property type="match status" value="1"/>
</dbReference>
<dbReference type="Gene3D" id="1.20.1070.10">
    <property type="entry name" value="Rhodopsin 7-helix transmembrane proteins"/>
    <property type="match status" value="1"/>
</dbReference>
<keyword evidence="3" id="KW-1185">Reference proteome</keyword>
<reference evidence="2 3" key="1">
    <citation type="submission" date="2013-12" db="EMBL/GenBank/DDBJ databases">
        <title>Draft genome of the parsitic nematode Ancylostoma duodenale.</title>
        <authorList>
            <person name="Mitreva M."/>
        </authorList>
    </citation>
    <scope>NUCLEOTIDE SEQUENCE [LARGE SCALE GENOMIC DNA]</scope>
    <source>
        <strain evidence="2 3">Zhejiang</strain>
    </source>
</reference>
<dbReference type="EMBL" id="KN762126">
    <property type="protein sequence ID" value="KIH48151.1"/>
    <property type="molecule type" value="Genomic_DNA"/>
</dbReference>
<dbReference type="OrthoDB" id="5820127at2759"/>
<dbReference type="AlphaFoldDB" id="A0A0C2FTB1"/>
<accession>A0A0C2FTB1</accession>
<proteinExistence type="predicted"/>
<feature type="transmembrane region" description="Helical" evidence="1">
    <location>
        <begin position="44"/>
        <end position="63"/>
    </location>
</feature>
<evidence type="ECO:0000313" key="3">
    <source>
        <dbReference type="Proteomes" id="UP000054047"/>
    </source>
</evidence>
<feature type="non-terminal residue" evidence="2">
    <location>
        <position position="92"/>
    </location>
</feature>
<gene>
    <name evidence="2" type="ORF">ANCDUO_21783</name>
</gene>
<evidence type="ECO:0000256" key="1">
    <source>
        <dbReference type="SAM" id="Phobius"/>
    </source>
</evidence>
<evidence type="ECO:0008006" key="4">
    <source>
        <dbReference type="Google" id="ProtNLM"/>
    </source>
</evidence>
<dbReference type="InterPro" id="IPR047130">
    <property type="entry name" value="7TM_GPCR_Srsx_nematod"/>
</dbReference>
<keyword evidence="1" id="KW-0472">Membrane</keyword>
<name>A0A0C2FTB1_9BILA</name>